<dbReference type="EMBL" id="LDAU01000094">
    <property type="protein sequence ID" value="KRX06653.1"/>
    <property type="molecule type" value="Genomic_DNA"/>
</dbReference>
<organism evidence="2 3">
    <name type="scientific">Pseudocohnilembus persalinus</name>
    <name type="common">Ciliate</name>
    <dbReference type="NCBI Taxonomy" id="266149"/>
    <lineage>
        <taxon>Eukaryota</taxon>
        <taxon>Sar</taxon>
        <taxon>Alveolata</taxon>
        <taxon>Ciliophora</taxon>
        <taxon>Intramacronucleata</taxon>
        <taxon>Oligohymenophorea</taxon>
        <taxon>Scuticociliatia</taxon>
        <taxon>Philasterida</taxon>
        <taxon>Pseudocohnilembidae</taxon>
        <taxon>Pseudocohnilembus</taxon>
    </lineage>
</organism>
<sequence length="289" mass="34776">MQKGKKYLASLVIGGLTCITVSACYWQSERYFQSKRRWSVFKKQFDDREIREMQLSDIPIKDEDSLFLNEYIIFKVKGKLQKENTYIWRYFETQYGYQVVNSLKDENGNGMIVNMGWIPSKVKKEFETTLEEEQNEEQEYYCMFKRAEVVDYLTKNKGEKIKNLQLQDYDSYLDQQKLAEKYNLKNKDDFANKNAYLELFNLEKEFKDKERFKEYNQQLEEYLNRREKIKQEYIKRREIPEIYHNFPLVSSENNMQSPYLTPAKHAEYATFWGISSAIGIVSLLQILKL</sequence>
<dbReference type="Proteomes" id="UP000054937">
    <property type="component" value="Unassembled WGS sequence"/>
</dbReference>
<dbReference type="Pfam" id="PF02104">
    <property type="entry name" value="SURF1"/>
    <property type="match status" value="1"/>
</dbReference>
<protein>
    <recommendedName>
        <fullName evidence="1">SURF1-like protein</fullName>
    </recommendedName>
</protein>
<evidence type="ECO:0000313" key="2">
    <source>
        <dbReference type="EMBL" id="KRX06653.1"/>
    </source>
</evidence>
<evidence type="ECO:0000256" key="1">
    <source>
        <dbReference type="RuleBase" id="RU363076"/>
    </source>
</evidence>
<comment type="caution">
    <text evidence="2">The sequence shown here is derived from an EMBL/GenBank/DDBJ whole genome shotgun (WGS) entry which is preliminary data.</text>
</comment>
<keyword evidence="1" id="KW-0496">Mitochondrion</keyword>
<keyword evidence="3" id="KW-1185">Reference proteome</keyword>
<dbReference type="GO" id="GO:0005743">
    <property type="term" value="C:mitochondrial inner membrane"/>
    <property type="evidence" value="ECO:0007669"/>
    <property type="project" value="UniProtKB-SubCell"/>
</dbReference>
<dbReference type="OMA" id="KENTYIW"/>
<comment type="similarity">
    <text evidence="1">Belongs to the SURF1 family.</text>
</comment>
<comment type="subcellular location">
    <subcellularLocation>
        <location evidence="1">Mitochondrion inner membrane</location>
        <topology evidence="1">Multi-pass membrane protein</topology>
    </subcellularLocation>
</comment>
<keyword evidence="1" id="KW-0999">Mitochondrion inner membrane</keyword>
<accession>A0A0V0QX36</accession>
<comment type="function">
    <text evidence="1">Probably involved in the biogenesis of the COX complex.</text>
</comment>
<keyword evidence="1" id="KW-0472">Membrane</keyword>
<gene>
    <name evidence="2" type="ORF">PPERSA_13132</name>
</gene>
<proteinExistence type="inferred from homology"/>
<dbReference type="PROSITE" id="PS51257">
    <property type="entry name" value="PROKAR_LIPOPROTEIN"/>
    <property type="match status" value="1"/>
</dbReference>
<dbReference type="InterPro" id="IPR002994">
    <property type="entry name" value="Surf1/Shy1"/>
</dbReference>
<evidence type="ECO:0000313" key="3">
    <source>
        <dbReference type="Proteomes" id="UP000054937"/>
    </source>
</evidence>
<dbReference type="InParanoid" id="A0A0V0QX36"/>
<name>A0A0V0QX36_PSEPJ</name>
<reference evidence="2 3" key="1">
    <citation type="journal article" date="2015" name="Sci. Rep.">
        <title>Genome of the facultative scuticociliatosis pathogen Pseudocohnilembus persalinus provides insight into its virulence through horizontal gene transfer.</title>
        <authorList>
            <person name="Xiong J."/>
            <person name="Wang G."/>
            <person name="Cheng J."/>
            <person name="Tian M."/>
            <person name="Pan X."/>
            <person name="Warren A."/>
            <person name="Jiang C."/>
            <person name="Yuan D."/>
            <person name="Miao W."/>
        </authorList>
    </citation>
    <scope>NUCLEOTIDE SEQUENCE [LARGE SCALE GENOMIC DNA]</scope>
    <source>
        <strain evidence="2">36N120E</strain>
    </source>
</reference>
<dbReference type="AlphaFoldDB" id="A0A0V0QX36"/>